<feature type="domain" description="Fibronectin type-III" evidence="14">
    <location>
        <begin position="1098"/>
        <end position="1195"/>
    </location>
</feature>
<evidence type="ECO:0000256" key="6">
    <source>
        <dbReference type="ARBA" id="ARBA00022989"/>
    </source>
</evidence>
<feature type="domain" description="Fibronectin type-III" evidence="14">
    <location>
        <begin position="1378"/>
        <end position="1471"/>
    </location>
</feature>
<dbReference type="PROSITE" id="PS50835">
    <property type="entry name" value="IG_LIKE"/>
    <property type="match status" value="10"/>
</dbReference>
<dbReference type="GO" id="GO:0048731">
    <property type="term" value="P:system development"/>
    <property type="evidence" value="ECO:0007669"/>
    <property type="project" value="UniProtKB-ARBA"/>
</dbReference>
<evidence type="ECO:0000256" key="12">
    <source>
        <dbReference type="SAM" id="SignalP"/>
    </source>
</evidence>
<feature type="domain" description="Ig-like" evidence="13">
    <location>
        <begin position="811"/>
        <end position="894"/>
    </location>
</feature>
<keyword evidence="8" id="KW-1015">Disulfide bond</keyword>
<feature type="domain" description="Ig-like" evidence="13">
    <location>
        <begin position="529"/>
        <end position="609"/>
    </location>
</feature>
<comment type="subcellular location">
    <subcellularLocation>
        <location evidence="1">Membrane</location>
        <topology evidence="1">Single-pass membrane protein</topology>
    </subcellularLocation>
</comment>
<dbReference type="Pfam" id="PF25059">
    <property type="entry name" value="FN3_DSCAM-DSCAML_C"/>
    <property type="match status" value="1"/>
</dbReference>
<dbReference type="Pfam" id="PF07679">
    <property type="entry name" value="I-set"/>
    <property type="match status" value="3"/>
</dbReference>
<feature type="domain" description="Ig-like" evidence="13">
    <location>
        <begin position="130"/>
        <end position="231"/>
    </location>
</feature>
<evidence type="ECO:0000256" key="10">
    <source>
        <dbReference type="SAM" id="MobiDB-lite"/>
    </source>
</evidence>
<keyword evidence="4" id="KW-0677">Repeat</keyword>
<feature type="domain" description="Fibronectin type-III" evidence="14">
    <location>
        <begin position="1199"/>
        <end position="1292"/>
    </location>
</feature>
<feature type="domain" description="Fibronectin type-III" evidence="14">
    <location>
        <begin position="997"/>
        <end position="1093"/>
    </location>
</feature>
<dbReference type="InterPro" id="IPR056754">
    <property type="entry name" value="DSCAM/DSCAML_C"/>
</dbReference>
<dbReference type="InterPro" id="IPR013098">
    <property type="entry name" value="Ig_I-set"/>
</dbReference>
<evidence type="ECO:0000259" key="14">
    <source>
        <dbReference type="PROSITE" id="PS50853"/>
    </source>
</evidence>
<dbReference type="GO" id="GO:0009653">
    <property type="term" value="P:anatomical structure morphogenesis"/>
    <property type="evidence" value="ECO:0007669"/>
    <property type="project" value="UniProtKB-ARBA"/>
</dbReference>
<feature type="region of interest" description="Disordered" evidence="10">
    <location>
        <begin position="1774"/>
        <end position="1802"/>
    </location>
</feature>
<evidence type="ECO:0000256" key="5">
    <source>
        <dbReference type="ARBA" id="ARBA00022889"/>
    </source>
</evidence>
<dbReference type="GeneID" id="112693620"/>
<accession>A0A8B8GNH6</accession>
<dbReference type="OrthoDB" id="5969272at2759"/>
<organism evidence="15 16">
    <name type="scientific">Sipha flava</name>
    <name type="common">yellow sugarcane aphid</name>
    <dbReference type="NCBI Taxonomy" id="143950"/>
    <lineage>
        <taxon>Eukaryota</taxon>
        <taxon>Metazoa</taxon>
        <taxon>Ecdysozoa</taxon>
        <taxon>Arthropoda</taxon>
        <taxon>Hexapoda</taxon>
        <taxon>Insecta</taxon>
        <taxon>Pterygota</taxon>
        <taxon>Neoptera</taxon>
        <taxon>Paraneoptera</taxon>
        <taxon>Hemiptera</taxon>
        <taxon>Sternorrhyncha</taxon>
        <taxon>Aphidomorpha</taxon>
        <taxon>Aphidoidea</taxon>
        <taxon>Aphididae</taxon>
        <taxon>Sipha</taxon>
    </lineage>
</organism>
<dbReference type="CDD" id="cd00096">
    <property type="entry name" value="Ig"/>
    <property type="match status" value="2"/>
</dbReference>
<feature type="compositionally biased region" description="Gly residues" evidence="10">
    <location>
        <begin position="1641"/>
        <end position="1653"/>
    </location>
</feature>
<dbReference type="InterPro" id="IPR036179">
    <property type="entry name" value="Ig-like_dom_sf"/>
</dbReference>
<keyword evidence="15" id="KW-1185">Reference proteome</keyword>
<dbReference type="Gene3D" id="2.60.40.10">
    <property type="entry name" value="Immunoglobulins"/>
    <property type="match status" value="16"/>
</dbReference>
<keyword evidence="3 12" id="KW-0732">Signal</keyword>
<feature type="domain" description="Ig-like" evidence="13">
    <location>
        <begin position="620"/>
        <end position="709"/>
    </location>
</feature>
<reference evidence="16" key="1">
    <citation type="submission" date="2025-08" db="UniProtKB">
        <authorList>
            <consortium name="RefSeq"/>
        </authorList>
    </citation>
    <scope>IDENTIFICATION</scope>
    <source>
        <tissue evidence="16">Whole body</tissue>
    </source>
</reference>
<sequence length="1802" mass="199971">MVLFWICMVILSSCAPDMMLAIWQMSPMEPPSFIAEPPSLIYFSNTTGTLINCQGQGNPQPNVTWLHHNDRIVMDIQRLRETQPNGNLYFPPFPAQLYTPEVHAATYKCALENPVGRIISRESRIKAVMAKSYELSVQNAFALQGNVAAFKCQSPDLTSEHLEKTWFKMEDSRMEVGQTTPIHPGGRYVISLDGTLLVHDVVPEDTFDRYFCQVVNKYTGDQLVSQPAKILIKQPLEDTLPIIKHHTENIHVKVNQAVDLICLAEGFPPPTYRWFRKSQDNVQEISMDSLTVHPYQSLLHIIRVPMSDSVITYECVVSNKLGQDKRQISLSATLPFAVSAYPLKQIADSGSTAFFNCTTQGTSIQPLFSWLKDGSPIRGFGRHEISPKGNHLTIHNVMKEDKGIYQCLARDPDTDETAQASVLLSLGAVSPELMDIFHDQVIRTNGFLSLRCTASGNPPPRIYWYLDGGLILPQGDYVFGSYMHVDGNVVSYLNVSIADVLHGGYYTCLARNILGMKSHSAAVKIYGDPIARPPSNLTVRSEDDAYLQCPVAGYPIIKTAWQKDLVSIPSHSRHTLFDNGTLFIRSTQDTLDSGLYVCTKINEKGQSATGHLYLRIMKPPVVTPFQFTKDLQESERAQVSCTIKSGDLPMEFVWRKDNRIVSTDNEIELQNFKFSSTLLFSNLKPKHAGVYTCIVSNSVASSNYSAVLNIKVPPKWIVEPEDTAVLDNQLAIINCQAEGYPEPRLTWTRVSDNQPLEPLNNFHESTVTVLGNGSLAVRLTANSYEDNYTCTANNGIGKQLSKTVSLKVHIPARFKEKSVSKSGVVGTRVVLTCQAEGSKPLNVEWSPSAENINTRNTNKGVISELYLNSLQSSQTGTYTCMATNPYGYDHMTINLVVREPPEAPGRLDVVNVGTRWLEFQWGPAKVHATHYVLQLCTGVCAGWSNYTVGGSLSYTKISYLKPATRYTTRVIAVNDFGSSDPSPNNTVTTLEDEPSAPPISVEAIDVETNRVTIRWKPPDKDTWNGQIIGYKISYADINEIAEVNVKTTVGHEHCEVQITDLKPFTTYRITVKTFNSVGPGPDSDFIRVTTNEGVPGEPPQNVQCSPLTAESLRMSWDPPPMQSHHGIIMGYKIHYKKVHPESGSFVLNEMKKTTNLETNLHALEKYTNYSVRVLAYTKVGEGVQSNPVYCLTEQDVPGAPDNVKALTVTSSSILVSWTQPKRPNGVIIKYTVHIKHNKIVDKEIVFGDKSTKIEVRQLKEFQRYEFWVTAATVVGEGQPSFRVNQSPNSRAPARVASFGEHVNVVVGTKVTIECYRVGMPTPVVIWKAPEDVETNVLSDGSLSIGPVDDKMYVGNYTCHVENIFGMDQISYTLHILYPPSPPEFDVDPISTSAILVQWKPVKQPDAVTTGYLLTYQTGDEPPHRIEVDSDRFTYTMDRLKCGSKYTVSMQTVNTVGTSRVSRVEEVFTKGGVPKEPNKDAVLSVNSTSITFTFGSWPTQMCSIHSFTCQYTVNGNGGVWVKYPRQKMAGDTFTVGRLQPATVYTVRMIVHTDAGDTSWEHRFATRTKSGGVVPFQLYDDGDGDGGGSGNYDLGLPNFAQMHKYVPAVSALVCVISFCICICVVIQRRKKDSTQYSRNGSGVVSGGTGGSGGGPTERKTSYEVDKQIEYATSTLRKRDASAEKMYTGSGGKSIDFDVCPYATFSVMQTTSSGGKMPVHHRALSQTDCYETPDHNIHGLIDKSYEISYISNQQTLPLTSVKSSRKAMTPVHFMTDIDDEPYRKKSSNTARKQSSELRGARRHYN</sequence>
<dbReference type="PANTHER" id="PTHR44170">
    <property type="entry name" value="PROTEIN SIDEKICK"/>
    <property type="match status" value="1"/>
</dbReference>
<evidence type="ECO:0000313" key="16">
    <source>
        <dbReference type="RefSeq" id="XP_025424555.1"/>
    </source>
</evidence>
<dbReference type="GO" id="GO:0030154">
    <property type="term" value="P:cell differentiation"/>
    <property type="evidence" value="ECO:0007669"/>
    <property type="project" value="UniProtKB-ARBA"/>
</dbReference>
<feature type="transmembrane region" description="Helical" evidence="11">
    <location>
        <begin position="1603"/>
        <end position="1624"/>
    </location>
</feature>
<dbReference type="SMART" id="SM00409">
    <property type="entry name" value="IG"/>
    <property type="match status" value="9"/>
</dbReference>
<dbReference type="InterPro" id="IPR003599">
    <property type="entry name" value="Ig_sub"/>
</dbReference>
<feature type="domain" description="Fibronectin type-III" evidence="14">
    <location>
        <begin position="903"/>
        <end position="992"/>
    </location>
</feature>
<dbReference type="CDD" id="cd00063">
    <property type="entry name" value="FN3"/>
    <property type="match status" value="6"/>
</dbReference>
<name>A0A8B8GNH6_9HEMI</name>
<evidence type="ECO:0000313" key="15">
    <source>
        <dbReference type="Proteomes" id="UP000694846"/>
    </source>
</evidence>
<protein>
    <submittedName>
        <fullName evidence="16">Down syndrome cell adhesion molecule-like protein Dscam2</fullName>
    </submittedName>
</protein>
<dbReference type="Pfam" id="PF13927">
    <property type="entry name" value="Ig_3"/>
    <property type="match status" value="4"/>
</dbReference>
<evidence type="ECO:0000256" key="1">
    <source>
        <dbReference type="ARBA" id="ARBA00004167"/>
    </source>
</evidence>
<keyword evidence="7 11" id="KW-0472">Membrane</keyword>
<feature type="domain" description="Fibronectin type-III" evidence="14">
    <location>
        <begin position="1472"/>
        <end position="1569"/>
    </location>
</feature>
<evidence type="ECO:0000256" key="2">
    <source>
        <dbReference type="ARBA" id="ARBA00022692"/>
    </source>
</evidence>
<dbReference type="InterPro" id="IPR013783">
    <property type="entry name" value="Ig-like_fold"/>
</dbReference>
<dbReference type="Proteomes" id="UP000694846">
    <property type="component" value="Unplaced"/>
</dbReference>
<dbReference type="SMART" id="SM00408">
    <property type="entry name" value="IGc2"/>
    <property type="match status" value="8"/>
</dbReference>
<dbReference type="PROSITE" id="PS50853">
    <property type="entry name" value="FN3"/>
    <property type="match status" value="6"/>
</dbReference>
<evidence type="ECO:0000256" key="11">
    <source>
        <dbReference type="SAM" id="Phobius"/>
    </source>
</evidence>
<feature type="domain" description="Ig-like" evidence="13">
    <location>
        <begin position="241"/>
        <end position="331"/>
    </location>
</feature>
<feature type="domain" description="Ig-like" evidence="13">
    <location>
        <begin position="335"/>
        <end position="425"/>
    </location>
</feature>
<dbReference type="FunFam" id="2.60.40.10:FF:000093">
    <property type="entry name" value="Down syndrome cell adhesion molecule, isoform B"/>
    <property type="match status" value="1"/>
</dbReference>
<keyword evidence="6 11" id="KW-1133">Transmembrane helix</keyword>
<keyword evidence="5" id="KW-0130">Cell adhesion</keyword>
<feature type="domain" description="Ig-like" evidence="13">
    <location>
        <begin position="1292"/>
        <end position="1374"/>
    </location>
</feature>
<dbReference type="InterPro" id="IPR007110">
    <property type="entry name" value="Ig-like_dom"/>
</dbReference>
<feature type="domain" description="Ig-like" evidence="13">
    <location>
        <begin position="431"/>
        <end position="524"/>
    </location>
</feature>
<dbReference type="FunFam" id="2.60.40.10:FF:000028">
    <property type="entry name" value="Neuronal cell adhesion molecule"/>
    <property type="match status" value="1"/>
</dbReference>
<dbReference type="InterPro" id="IPR003961">
    <property type="entry name" value="FN3_dom"/>
</dbReference>
<keyword evidence="9" id="KW-0393">Immunoglobulin domain</keyword>
<evidence type="ECO:0000256" key="8">
    <source>
        <dbReference type="ARBA" id="ARBA00023157"/>
    </source>
</evidence>
<evidence type="ECO:0000256" key="9">
    <source>
        <dbReference type="ARBA" id="ARBA00023319"/>
    </source>
</evidence>
<dbReference type="InterPro" id="IPR003598">
    <property type="entry name" value="Ig_sub2"/>
</dbReference>
<dbReference type="Pfam" id="PF00041">
    <property type="entry name" value="fn3"/>
    <property type="match status" value="5"/>
</dbReference>
<dbReference type="GO" id="GO:0005886">
    <property type="term" value="C:plasma membrane"/>
    <property type="evidence" value="ECO:0007669"/>
    <property type="project" value="UniProtKB-SubCell"/>
</dbReference>
<evidence type="ECO:0000256" key="7">
    <source>
        <dbReference type="ARBA" id="ARBA00023136"/>
    </source>
</evidence>
<proteinExistence type="predicted"/>
<feature type="domain" description="Ig-like" evidence="13">
    <location>
        <begin position="714"/>
        <end position="805"/>
    </location>
</feature>
<evidence type="ECO:0000256" key="3">
    <source>
        <dbReference type="ARBA" id="ARBA00022729"/>
    </source>
</evidence>
<dbReference type="GO" id="GO:0098609">
    <property type="term" value="P:cell-cell adhesion"/>
    <property type="evidence" value="ECO:0007669"/>
    <property type="project" value="TreeGrafter"/>
</dbReference>
<feature type="signal peptide" evidence="12">
    <location>
        <begin position="1"/>
        <end position="21"/>
    </location>
</feature>
<dbReference type="FunFam" id="2.60.40.10:FF:000104">
    <property type="entry name" value="Down syndrome cell adhesion molecule b"/>
    <property type="match status" value="1"/>
</dbReference>
<dbReference type="RefSeq" id="XP_025424555.1">
    <property type="nucleotide sequence ID" value="XM_025568770.1"/>
</dbReference>
<evidence type="ECO:0000256" key="4">
    <source>
        <dbReference type="ARBA" id="ARBA00022737"/>
    </source>
</evidence>
<feature type="chain" id="PRO_5034623053" evidence="12">
    <location>
        <begin position="22"/>
        <end position="1802"/>
    </location>
</feature>
<dbReference type="PANTHER" id="PTHR44170:SF56">
    <property type="entry name" value="FIBRONECTIN TYPE-III DOMAIN-CONTAINING PROTEIN"/>
    <property type="match status" value="1"/>
</dbReference>
<dbReference type="SUPFAM" id="SSF48726">
    <property type="entry name" value="Immunoglobulin"/>
    <property type="match status" value="9"/>
</dbReference>
<dbReference type="InterPro" id="IPR036116">
    <property type="entry name" value="FN3_sf"/>
</dbReference>
<dbReference type="FunFam" id="2.60.40.10:FF:000333">
    <property type="entry name" value="Down syndrome cell adhesion molecule"/>
    <property type="match status" value="1"/>
</dbReference>
<evidence type="ECO:0000259" key="13">
    <source>
        <dbReference type="PROSITE" id="PS50835"/>
    </source>
</evidence>
<keyword evidence="2 11" id="KW-0812">Transmembrane</keyword>
<dbReference type="SUPFAM" id="SSF49265">
    <property type="entry name" value="Fibronectin type III"/>
    <property type="match status" value="4"/>
</dbReference>
<feature type="domain" description="Ig-like" evidence="13">
    <location>
        <begin position="31"/>
        <end position="120"/>
    </location>
</feature>
<feature type="region of interest" description="Disordered" evidence="10">
    <location>
        <begin position="1633"/>
        <end position="1657"/>
    </location>
</feature>
<dbReference type="SMART" id="SM00060">
    <property type="entry name" value="FN3"/>
    <property type="match status" value="6"/>
</dbReference>
<gene>
    <name evidence="16" type="primary">LOC112693620</name>
</gene>